<name>M9UDR5_SACIS</name>
<sequence length="83" mass="9555">MYNVLFSTIPRSYRLVKNPINLFKFPIPFILITPILLRFSARSQINFSSLSYKDFITSTSVFPSHSTISSNFDFIVGLTFLIL</sequence>
<feature type="transmembrane region" description="Helical" evidence="1">
    <location>
        <begin position="20"/>
        <end position="39"/>
    </location>
</feature>
<keyword evidence="1" id="KW-0812">Transmembrane</keyword>
<dbReference type="AlphaFoldDB" id="M9UDR5"/>
<dbReference type="EMBL" id="CP003928">
    <property type="protein sequence ID" value="AGJ62330.1"/>
    <property type="molecule type" value="Genomic_DNA"/>
</dbReference>
<proteinExistence type="predicted"/>
<evidence type="ECO:0000256" key="1">
    <source>
        <dbReference type="SAM" id="Phobius"/>
    </source>
</evidence>
<keyword evidence="1" id="KW-0472">Membrane</keyword>
<evidence type="ECO:0000313" key="2">
    <source>
        <dbReference type="EMBL" id="AGJ62330.1"/>
    </source>
</evidence>
<protein>
    <submittedName>
        <fullName evidence="2">Uncharacterized protein</fullName>
    </submittedName>
</protein>
<organism>
    <name type="scientific">Saccharolobus islandicus LAL14/1</name>
    <dbReference type="NCBI Taxonomy" id="1241935"/>
    <lineage>
        <taxon>Archaea</taxon>
        <taxon>Thermoproteota</taxon>
        <taxon>Thermoprotei</taxon>
        <taxon>Sulfolobales</taxon>
        <taxon>Sulfolobaceae</taxon>
        <taxon>Saccharolobus</taxon>
    </lineage>
</organism>
<gene>
    <name evidence="2" type="ORF">SiL_0876</name>
</gene>
<dbReference type="Proteomes" id="UP000013006">
    <property type="component" value="Chromosome"/>
</dbReference>
<reference evidence="2 3" key="1">
    <citation type="journal article" date="2013" name="Open Biol.">
        <title>Genomics and genetics of Sulfolobus islandicus LAL14/1, a model hyperthermophilic archaeon.</title>
        <authorList>
            <person name="Jaubert C."/>
            <person name="Danioux C."/>
            <person name="Oberto J."/>
            <person name="Cortez D."/>
            <person name="Bize A."/>
            <person name="Krupovic M."/>
            <person name="She Q."/>
            <person name="Forterre P."/>
            <person name="Prangishvili D."/>
            <person name="Sezonov G."/>
        </authorList>
    </citation>
    <scope>NUCLEOTIDE SEQUENCE [LARGE SCALE GENOMIC DNA]</scope>
    <source>
        <strain evidence="2">LAL14/1</strain>
    </source>
</reference>
<evidence type="ECO:0000313" key="3">
    <source>
        <dbReference type="Proteomes" id="UP000013006"/>
    </source>
</evidence>
<keyword evidence="1" id="KW-1133">Transmembrane helix</keyword>
<accession>M9UDR5</accession>
<dbReference type="KEGG" id="sic:SiL_0876"/>
<dbReference type="HOGENOM" id="CLU_2534835_0_0_2"/>